<dbReference type="Pfam" id="PF13561">
    <property type="entry name" value="adh_short_C2"/>
    <property type="match status" value="1"/>
</dbReference>
<comment type="caution">
    <text evidence="3">The sequence shown here is derived from an EMBL/GenBank/DDBJ whole genome shotgun (WGS) entry which is preliminary data.</text>
</comment>
<dbReference type="PANTHER" id="PTHR24321">
    <property type="entry name" value="DEHYDROGENASES, SHORT CHAIN"/>
    <property type="match status" value="1"/>
</dbReference>
<dbReference type="Gene3D" id="3.40.50.720">
    <property type="entry name" value="NAD(P)-binding Rossmann-like Domain"/>
    <property type="match status" value="1"/>
</dbReference>
<dbReference type="CDD" id="cd05233">
    <property type="entry name" value="SDR_c"/>
    <property type="match status" value="1"/>
</dbReference>
<dbReference type="EMBL" id="MCFL01000022">
    <property type="protein sequence ID" value="ORZ35394.1"/>
    <property type="molecule type" value="Genomic_DNA"/>
</dbReference>
<dbReference type="Proteomes" id="UP000193411">
    <property type="component" value="Unassembled WGS sequence"/>
</dbReference>
<reference evidence="3 4" key="1">
    <citation type="submission" date="2016-07" db="EMBL/GenBank/DDBJ databases">
        <title>Pervasive Adenine N6-methylation of Active Genes in Fungi.</title>
        <authorList>
            <consortium name="DOE Joint Genome Institute"/>
            <person name="Mondo S.J."/>
            <person name="Dannebaum R.O."/>
            <person name="Kuo R.C."/>
            <person name="Labutti K."/>
            <person name="Haridas S."/>
            <person name="Kuo A."/>
            <person name="Salamov A."/>
            <person name="Ahrendt S.R."/>
            <person name="Lipzen A."/>
            <person name="Sullivan W."/>
            <person name="Andreopoulos W.B."/>
            <person name="Clum A."/>
            <person name="Lindquist E."/>
            <person name="Daum C."/>
            <person name="Ramamoorthy G.K."/>
            <person name="Gryganskyi A."/>
            <person name="Culley D."/>
            <person name="Magnuson J.K."/>
            <person name="James T.Y."/>
            <person name="O'Malley M.A."/>
            <person name="Stajich J.E."/>
            <person name="Spatafora J.W."/>
            <person name="Visel A."/>
            <person name="Grigoriev I.V."/>
        </authorList>
    </citation>
    <scope>NUCLEOTIDE SEQUENCE [LARGE SCALE GENOMIC DNA]</scope>
    <source>
        <strain evidence="3 4">PL171</strain>
    </source>
</reference>
<name>A0A1Y2HN48_9FUNG</name>
<evidence type="ECO:0000313" key="4">
    <source>
        <dbReference type="Proteomes" id="UP000193411"/>
    </source>
</evidence>
<dbReference type="GO" id="GO:0016491">
    <property type="term" value="F:oxidoreductase activity"/>
    <property type="evidence" value="ECO:0007669"/>
    <property type="project" value="UniProtKB-KW"/>
</dbReference>
<evidence type="ECO:0000313" key="3">
    <source>
        <dbReference type="EMBL" id="ORZ35394.1"/>
    </source>
</evidence>
<evidence type="ECO:0000256" key="2">
    <source>
        <dbReference type="ARBA" id="ARBA00023002"/>
    </source>
</evidence>
<dbReference type="PRINTS" id="PR00081">
    <property type="entry name" value="GDHRDH"/>
</dbReference>
<keyword evidence="2" id="KW-0560">Oxidoreductase</keyword>
<dbReference type="InterPro" id="IPR002347">
    <property type="entry name" value="SDR_fam"/>
</dbReference>
<dbReference type="InterPro" id="IPR036291">
    <property type="entry name" value="NAD(P)-bd_dom_sf"/>
</dbReference>
<organism evidence="3 4">
    <name type="scientific">Catenaria anguillulae PL171</name>
    <dbReference type="NCBI Taxonomy" id="765915"/>
    <lineage>
        <taxon>Eukaryota</taxon>
        <taxon>Fungi</taxon>
        <taxon>Fungi incertae sedis</taxon>
        <taxon>Blastocladiomycota</taxon>
        <taxon>Blastocladiomycetes</taxon>
        <taxon>Blastocladiales</taxon>
        <taxon>Catenariaceae</taxon>
        <taxon>Catenaria</taxon>
    </lineage>
</organism>
<protein>
    <submittedName>
        <fullName evidence="3">NAD(P)-binding protein</fullName>
    </submittedName>
</protein>
<evidence type="ECO:0000256" key="1">
    <source>
        <dbReference type="ARBA" id="ARBA00006484"/>
    </source>
</evidence>
<dbReference type="OrthoDB" id="504708at2759"/>
<sequence length="286" mass="30520">MPTSFLGLENTHIFVTGASGGLGVALVRQLVVEAGARVTAHHNSPLNQITSPLALLAKELGPNRVRTVQASATDEDQVARAIQASMMPDLDGQGGFGHVPTVLVVCHGIWPEEDVSVADMDFKRWKKTLAVNLDGTFFFLKHWLRAIRSANLPPTHPNISAVLVGSTAAKFGEAMHADYAASKAAFQPGGLLLSLKNELVKIHPRARINTVAPGWIRTPMAARAMEDPQLLGQAMATSPLRKVSEPEDVGRAIMYLASGRASGNVTGTVVDVNAGMEGRLLYPPKL</sequence>
<dbReference type="AlphaFoldDB" id="A0A1Y2HN48"/>
<dbReference type="STRING" id="765915.A0A1Y2HN48"/>
<gene>
    <name evidence="3" type="ORF">BCR44DRAFT_53388</name>
</gene>
<accession>A0A1Y2HN48</accession>
<keyword evidence="4" id="KW-1185">Reference proteome</keyword>
<proteinExistence type="inferred from homology"/>
<dbReference type="PANTHER" id="PTHR24321:SF8">
    <property type="entry name" value="ESTRADIOL 17-BETA-DEHYDROGENASE 8-RELATED"/>
    <property type="match status" value="1"/>
</dbReference>
<comment type="similarity">
    <text evidence="1">Belongs to the short-chain dehydrogenases/reductases (SDR) family.</text>
</comment>
<dbReference type="SUPFAM" id="SSF51735">
    <property type="entry name" value="NAD(P)-binding Rossmann-fold domains"/>
    <property type="match status" value="1"/>
</dbReference>